<evidence type="ECO:0000256" key="2">
    <source>
        <dbReference type="SAM" id="MobiDB-lite"/>
    </source>
</evidence>
<reference evidence="3" key="1">
    <citation type="submission" date="2018-11" db="EMBL/GenBank/DDBJ databases">
        <authorList>
            <person name="Alioto T."/>
            <person name="Alioto T."/>
        </authorList>
    </citation>
    <scope>NUCLEOTIDE SEQUENCE</scope>
</reference>
<feature type="coiled-coil region" evidence="1">
    <location>
        <begin position="378"/>
        <end position="419"/>
    </location>
</feature>
<accession>A0A8B6D1Z6</accession>
<dbReference type="AlphaFoldDB" id="A0A8B6D1Z6"/>
<organism evidence="3 4">
    <name type="scientific">Mytilus galloprovincialis</name>
    <name type="common">Mediterranean mussel</name>
    <dbReference type="NCBI Taxonomy" id="29158"/>
    <lineage>
        <taxon>Eukaryota</taxon>
        <taxon>Metazoa</taxon>
        <taxon>Spiralia</taxon>
        <taxon>Lophotrochozoa</taxon>
        <taxon>Mollusca</taxon>
        <taxon>Bivalvia</taxon>
        <taxon>Autobranchia</taxon>
        <taxon>Pteriomorphia</taxon>
        <taxon>Mytilida</taxon>
        <taxon>Mytiloidea</taxon>
        <taxon>Mytilidae</taxon>
        <taxon>Mytilinae</taxon>
        <taxon>Mytilus</taxon>
    </lineage>
</organism>
<keyword evidence="4" id="KW-1185">Reference proteome</keyword>
<name>A0A8B6D1Z6_MYTGA</name>
<evidence type="ECO:0000313" key="3">
    <source>
        <dbReference type="EMBL" id="VDI13078.1"/>
    </source>
</evidence>
<dbReference type="OrthoDB" id="5964742at2759"/>
<dbReference type="Proteomes" id="UP000596742">
    <property type="component" value="Unassembled WGS sequence"/>
</dbReference>
<proteinExistence type="predicted"/>
<protein>
    <submittedName>
        <fullName evidence="3">Uncharacterized protein</fullName>
    </submittedName>
</protein>
<evidence type="ECO:0000313" key="4">
    <source>
        <dbReference type="Proteomes" id="UP000596742"/>
    </source>
</evidence>
<keyword evidence="1" id="KW-0175">Coiled coil</keyword>
<feature type="coiled-coil region" evidence="1">
    <location>
        <begin position="307"/>
        <end position="351"/>
    </location>
</feature>
<comment type="caution">
    <text evidence="3">The sequence shown here is derived from an EMBL/GenBank/DDBJ whole genome shotgun (WGS) entry which is preliminary data.</text>
</comment>
<sequence length="577" mass="66163">MKTLKDQLREDIEQIVTEQSSVQNTALLQSISEMCNQNTTQCMNTFISKLEEMSLNFTYGKSVINMVGGTQDACGNDIEGNTFKFKLTVKANNMDYNAAVKKLHDAISTINEMKGYFNIEDAETGSIIITTCLKEDTVSPSFDELKHYLQDFLKTIIRTIGLQYKKAEIEVTVLFPPRDRYQDVGNCTRKRTRTHSKDESESYPEGNDADSFEKQIQQLIQTHYENGAENIDIVSHILIQKEKNWDKLTSQEENETIAPTLQLVNAANNSFEYAIQMFAALEEPLELSLDQVRSKETKLSSELSLIKKQLEDERKSLSKSERSLNHACNILKATNTKLDEAKMQHQRHLDKKKKGVIGVRLPIVDFIKDKVSGINTSISHVQDQCVSLEQTANEANTNVQNLEREHEAFQDKVISLTNTKTEVGRRFEKEAKKIENLECIKEYLKKVDQILSNCSEMEYMKVLLHVFSGMPNPEYNIDSKDPDYNRIKSMLPEEGSVHLHSALGYQGYMIFIMPSGKTKIKERSSMIEIPRGYNPDLENLLFNKGEFDEDLRKLVYGDQDARSEFDQQSMRHLHRDI</sequence>
<dbReference type="EMBL" id="UYJE01002715">
    <property type="protein sequence ID" value="VDI13078.1"/>
    <property type="molecule type" value="Genomic_DNA"/>
</dbReference>
<evidence type="ECO:0000256" key="1">
    <source>
        <dbReference type="SAM" id="Coils"/>
    </source>
</evidence>
<gene>
    <name evidence="3" type="ORF">MGAL_10B033332</name>
</gene>
<feature type="region of interest" description="Disordered" evidence="2">
    <location>
        <begin position="189"/>
        <end position="208"/>
    </location>
</feature>